<dbReference type="SUPFAM" id="SSF55874">
    <property type="entry name" value="ATPase domain of HSP90 chaperone/DNA topoisomerase II/histidine kinase"/>
    <property type="match status" value="1"/>
</dbReference>
<dbReference type="InterPro" id="IPR039506">
    <property type="entry name" value="SPOB_a"/>
</dbReference>
<evidence type="ECO:0000256" key="5">
    <source>
        <dbReference type="ARBA" id="ARBA00022840"/>
    </source>
</evidence>
<gene>
    <name evidence="9" type="ORF">EDM59_17230</name>
</gene>
<keyword evidence="3" id="KW-0547">Nucleotide-binding</keyword>
<name>A0A3M8D9J6_9BACL</name>
<dbReference type="InterPro" id="IPR016120">
    <property type="entry name" value="Sig_transdc_His_kin_SpoOB"/>
</dbReference>
<protein>
    <submittedName>
        <fullName evidence="9">GHKL domain-containing protein</fullName>
    </submittedName>
</protein>
<dbReference type="InterPro" id="IPR005467">
    <property type="entry name" value="His_kinase_dom"/>
</dbReference>
<evidence type="ECO:0000256" key="6">
    <source>
        <dbReference type="ARBA" id="ARBA00023012"/>
    </source>
</evidence>
<feature type="domain" description="Histidine kinase" evidence="8">
    <location>
        <begin position="335"/>
        <end position="442"/>
    </location>
</feature>
<dbReference type="Gene3D" id="3.30.565.10">
    <property type="entry name" value="Histidine kinase-like ATPase, C-terminal domain"/>
    <property type="match status" value="1"/>
</dbReference>
<evidence type="ECO:0000256" key="1">
    <source>
        <dbReference type="ARBA" id="ARBA00022553"/>
    </source>
</evidence>
<evidence type="ECO:0000313" key="10">
    <source>
        <dbReference type="Proteomes" id="UP000269573"/>
    </source>
</evidence>
<keyword evidence="7" id="KW-0472">Membrane</keyword>
<dbReference type="Gene3D" id="1.10.287.130">
    <property type="match status" value="1"/>
</dbReference>
<keyword evidence="7" id="KW-1133">Transmembrane helix</keyword>
<keyword evidence="1" id="KW-0597">Phosphoprotein</keyword>
<dbReference type="SUPFAM" id="SSF55890">
    <property type="entry name" value="Sporulation response regulatory protein Spo0B"/>
    <property type="match status" value="1"/>
</dbReference>
<accession>A0A3M8D9J6</accession>
<dbReference type="GO" id="GO:0042802">
    <property type="term" value="F:identical protein binding"/>
    <property type="evidence" value="ECO:0007669"/>
    <property type="project" value="TreeGrafter"/>
</dbReference>
<proteinExistence type="predicted"/>
<dbReference type="Proteomes" id="UP000269573">
    <property type="component" value="Unassembled WGS sequence"/>
</dbReference>
<keyword evidence="10" id="KW-1185">Reference proteome</keyword>
<dbReference type="GO" id="GO:0000155">
    <property type="term" value="F:phosphorelay sensor kinase activity"/>
    <property type="evidence" value="ECO:0007669"/>
    <property type="project" value="InterPro"/>
</dbReference>
<evidence type="ECO:0000313" key="9">
    <source>
        <dbReference type="EMBL" id="RNB84241.1"/>
    </source>
</evidence>
<evidence type="ECO:0000256" key="2">
    <source>
        <dbReference type="ARBA" id="ARBA00022679"/>
    </source>
</evidence>
<dbReference type="SUPFAM" id="SSF103190">
    <property type="entry name" value="Sensory domain-like"/>
    <property type="match status" value="1"/>
</dbReference>
<dbReference type="GO" id="GO:0005524">
    <property type="term" value="F:ATP binding"/>
    <property type="evidence" value="ECO:0007669"/>
    <property type="project" value="UniProtKB-KW"/>
</dbReference>
<dbReference type="CDD" id="cd18773">
    <property type="entry name" value="PDC1_HK_sensor"/>
    <property type="match status" value="1"/>
</dbReference>
<keyword evidence="4" id="KW-0418">Kinase</keyword>
<evidence type="ECO:0000256" key="4">
    <source>
        <dbReference type="ARBA" id="ARBA00022777"/>
    </source>
</evidence>
<evidence type="ECO:0000256" key="7">
    <source>
        <dbReference type="SAM" id="Phobius"/>
    </source>
</evidence>
<dbReference type="EMBL" id="RHHU01000010">
    <property type="protein sequence ID" value="RNB84241.1"/>
    <property type="molecule type" value="Genomic_DNA"/>
</dbReference>
<keyword evidence="5" id="KW-0067">ATP-binding</keyword>
<dbReference type="InterPro" id="IPR029151">
    <property type="entry name" value="Sensor-like_sf"/>
</dbReference>
<dbReference type="InterPro" id="IPR003594">
    <property type="entry name" value="HATPase_dom"/>
</dbReference>
<keyword evidence="7" id="KW-0812">Transmembrane</keyword>
<sequence length="442" mass="49564">MVTSYLKNYRILLIMLISVVLVFVMTCVSIAASYFNTIQSVRLSIANQSMKAASFVASQLDTRAYQAFLENPVKENPAYKQLEKELAKAREQFGALFLYISKIDADQQGGRVMIASLPPDLDYNMQIGEPCYINAEQIQMIVSGQTYYSDVISDPIHGKYLSAGAPLLGENGQLLGIVGVDMDVQSVDGIGSDVVRRSVPLFLFQALFVAVLVFVILGLQRWYQRELKAAVGDAERTYQDELRSVISSIRSVRHDFINHIQVLYGLIEFGYFDKAREYVKSLLQETKLLDISVRISNPALMILFHTKWEQAKSRNIVMQFAECPDPFDEIPSIDLIKLMSNLIDNALDAAAAGQGEKWIRVACKHVEREYRFEIENSGPEILREQMDKLFDFGYSTKHSAGGRARGAGLCIVQAVVRKHGGRIEAVSNEGVTKFTVHVPLRL</sequence>
<evidence type="ECO:0000259" key="8">
    <source>
        <dbReference type="PROSITE" id="PS50109"/>
    </source>
</evidence>
<dbReference type="Pfam" id="PF14689">
    <property type="entry name" value="SPOB_a"/>
    <property type="match status" value="1"/>
</dbReference>
<comment type="caution">
    <text evidence="9">The sequence shown here is derived from an EMBL/GenBank/DDBJ whole genome shotgun (WGS) entry which is preliminary data.</text>
</comment>
<dbReference type="PROSITE" id="PS50109">
    <property type="entry name" value="HIS_KIN"/>
    <property type="match status" value="1"/>
</dbReference>
<evidence type="ECO:0000256" key="3">
    <source>
        <dbReference type="ARBA" id="ARBA00022741"/>
    </source>
</evidence>
<feature type="transmembrane region" description="Helical" evidence="7">
    <location>
        <begin position="201"/>
        <end position="219"/>
    </location>
</feature>
<dbReference type="PANTHER" id="PTHR40448:SF1">
    <property type="entry name" value="TWO-COMPONENT SENSOR HISTIDINE KINASE"/>
    <property type="match status" value="1"/>
</dbReference>
<dbReference type="PANTHER" id="PTHR40448">
    <property type="entry name" value="TWO-COMPONENT SENSOR HISTIDINE KINASE"/>
    <property type="match status" value="1"/>
</dbReference>
<dbReference type="RefSeq" id="WP_122924718.1">
    <property type="nucleotide sequence ID" value="NZ_RHHU01000010.1"/>
</dbReference>
<organism evidence="9 10">
    <name type="scientific">Brevibacillus nitrificans</name>
    <dbReference type="NCBI Taxonomy" id="651560"/>
    <lineage>
        <taxon>Bacteria</taxon>
        <taxon>Bacillati</taxon>
        <taxon>Bacillota</taxon>
        <taxon>Bacilli</taxon>
        <taxon>Bacillales</taxon>
        <taxon>Paenibacillaceae</taxon>
        <taxon>Brevibacillus</taxon>
    </lineage>
</organism>
<reference evidence="9 10" key="1">
    <citation type="submission" date="2018-10" db="EMBL/GenBank/DDBJ databases">
        <title>Phylogenomics of Brevibacillus.</title>
        <authorList>
            <person name="Dunlap C."/>
        </authorList>
    </citation>
    <scope>NUCLEOTIDE SEQUENCE [LARGE SCALE GENOMIC DNA]</scope>
    <source>
        <strain evidence="9 10">JCM 15774</strain>
    </source>
</reference>
<dbReference type="InterPro" id="IPR036890">
    <property type="entry name" value="HATPase_C_sf"/>
</dbReference>
<dbReference type="SMART" id="SM00387">
    <property type="entry name" value="HATPase_c"/>
    <property type="match status" value="1"/>
</dbReference>
<keyword evidence="2" id="KW-0808">Transferase</keyword>
<keyword evidence="6" id="KW-0902">Two-component regulatory system</keyword>
<dbReference type="AlphaFoldDB" id="A0A3M8D9J6"/>
<dbReference type="Pfam" id="PF02518">
    <property type="entry name" value="HATPase_c"/>
    <property type="match status" value="1"/>
</dbReference>
<feature type="transmembrane region" description="Helical" evidence="7">
    <location>
        <begin position="12"/>
        <end position="35"/>
    </location>
</feature>